<dbReference type="SUPFAM" id="SSF51735">
    <property type="entry name" value="NAD(P)-binding Rossmann-fold domains"/>
    <property type="match status" value="1"/>
</dbReference>
<dbReference type="GO" id="GO:0070402">
    <property type="term" value="F:NADPH binding"/>
    <property type="evidence" value="ECO:0007669"/>
    <property type="project" value="TreeGrafter"/>
</dbReference>
<dbReference type="GO" id="GO:0008270">
    <property type="term" value="F:zinc ion binding"/>
    <property type="evidence" value="ECO:0007669"/>
    <property type="project" value="InterPro"/>
</dbReference>
<dbReference type="GO" id="GO:0005829">
    <property type="term" value="C:cytosol"/>
    <property type="evidence" value="ECO:0007669"/>
    <property type="project" value="TreeGrafter"/>
</dbReference>
<organism evidence="4 5">
    <name type="scientific">Palleronia pontilimi</name>
    <dbReference type="NCBI Taxonomy" id="1964209"/>
    <lineage>
        <taxon>Bacteria</taxon>
        <taxon>Pseudomonadati</taxon>
        <taxon>Pseudomonadota</taxon>
        <taxon>Alphaproteobacteria</taxon>
        <taxon>Rhodobacterales</taxon>
        <taxon>Roseobacteraceae</taxon>
        <taxon>Palleronia</taxon>
    </lineage>
</organism>
<sequence length="324" mass="33994">MAYAIFAPEPGGANVLQRRDIEPPTPKSGEVLIRHTAIGVNYLDIYFRTGTYPWPVERDLILGSEGAGVVEAVGEGVGGFAKGNRVAYTVANGAYASHRIVPAAMLVHLPDAVTDAQAAGAMLKGLTVHYLIHHSYAVQSGDTVLVHAAAGGVGQIAGQWLKARGVRAIGTAGGADKCARARQNGYAEVIDYSQGDWVEAVKSLTDGAGVAAVYDGVGRDTILGSAQCLRRFGTLVSFGQASGAPDQFRIAHLAPNSLRLTRPTLFHHTASRDWYASAAADLFAAIADGSIVIETGTPQPLEEVAEVHRSLESRKTTGSVILTP</sequence>
<dbReference type="Proteomes" id="UP000642488">
    <property type="component" value="Unassembled WGS sequence"/>
</dbReference>
<name>A0A934I872_9RHOB</name>
<keyword evidence="1" id="KW-0521">NADP</keyword>
<keyword evidence="5" id="KW-1185">Reference proteome</keyword>
<dbReference type="GO" id="GO:0003960">
    <property type="term" value="F:quinone reductase (NADPH) activity"/>
    <property type="evidence" value="ECO:0007669"/>
    <property type="project" value="InterPro"/>
</dbReference>
<dbReference type="FunFam" id="3.40.50.720:FF:000053">
    <property type="entry name" value="Quinone oxidoreductase 1"/>
    <property type="match status" value="1"/>
</dbReference>
<accession>A0A934I872</accession>
<dbReference type="InterPro" id="IPR036291">
    <property type="entry name" value="NAD(P)-bd_dom_sf"/>
</dbReference>
<evidence type="ECO:0000256" key="1">
    <source>
        <dbReference type="ARBA" id="ARBA00022857"/>
    </source>
</evidence>
<evidence type="ECO:0000313" key="5">
    <source>
        <dbReference type="Proteomes" id="UP000642488"/>
    </source>
</evidence>
<dbReference type="Gene3D" id="3.90.180.10">
    <property type="entry name" value="Medium-chain alcohol dehydrogenases, catalytic domain"/>
    <property type="match status" value="1"/>
</dbReference>
<dbReference type="Pfam" id="PF00107">
    <property type="entry name" value="ADH_zinc_N"/>
    <property type="match status" value="1"/>
</dbReference>
<evidence type="ECO:0000313" key="4">
    <source>
        <dbReference type="EMBL" id="MBJ3762053.1"/>
    </source>
</evidence>
<gene>
    <name evidence="4" type="ORF">ILP92_04750</name>
</gene>
<protein>
    <submittedName>
        <fullName evidence="4">Quinone oxidoreductase</fullName>
    </submittedName>
</protein>
<dbReference type="SMART" id="SM00829">
    <property type="entry name" value="PKS_ER"/>
    <property type="match status" value="1"/>
</dbReference>
<dbReference type="SUPFAM" id="SSF50129">
    <property type="entry name" value="GroES-like"/>
    <property type="match status" value="1"/>
</dbReference>
<dbReference type="Pfam" id="PF08240">
    <property type="entry name" value="ADH_N"/>
    <property type="match status" value="1"/>
</dbReference>
<dbReference type="PANTHER" id="PTHR48106:SF13">
    <property type="entry name" value="QUINONE OXIDOREDUCTASE-RELATED"/>
    <property type="match status" value="1"/>
</dbReference>
<dbReference type="InterPro" id="IPR013154">
    <property type="entry name" value="ADH-like_N"/>
</dbReference>
<dbReference type="InterPro" id="IPR011032">
    <property type="entry name" value="GroES-like_sf"/>
</dbReference>
<proteinExistence type="predicted"/>
<dbReference type="GO" id="GO:0035925">
    <property type="term" value="F:mRNA 3'-UTR AU-rich region binding"/>
    <property type="evidence" value="ECO:0007669"/>
    <property type="project" value="TreeGrafter"/>
</dbReference>
<dbReference type="PROSITE" id="PS01162">
    <property type="entry name" value="QOR_ZETA_CRYSTAL"/>
    <property type="match status" value="1"/>
</dbReference>
<keyword evidence="2" id="KW-0560">Oxidoreductase</keyword>
<dbReference type="InterPro" id="IPR020843">
    <property type="entry name" value="ER"/>
</dbReference>
<dbReference type="InterPro" id="IPR047618">
    <property type="entry name" value="QOR-like"/>
</dbReference>
<dbReference type="PANTHER" id="PTHR48106">
    <property type="entry name" value="QUINONE OXIDOREDUCTASE PIG3-RELATED"/>
    <property type="match status" value="1"/>
</dbReference>
<dbReference type="AlphaFoldDB" id="A0A934I872"/>
<dbReference type="CDD" id="cd05286">
    <property type="entry name" value="QOR2"/>
    <property type="match status" value="1"/>
</dbReference>
<feature type="domain" description="Enoyl reductase (ER)" evidence="3">
    <location>
        <begin position="11"/>
        <end position="322"/>
    </location>
</feature>
<dbReference type="RefSeq" id="WP_198915212.1">
    <property type="nucleotide sequence ID" value="NZ_JAEKPD010000002.1"/>
</dbReference>
<dbReference type="EMBL" id="JAEKPD010000002">
    <property type="protein sequence ID" value="MBJ3762053.1"/>
    <property type="molecule type" value="Genomic_DNA"/>
</dbReference>
<evidence type="ECO:0000256" key="2">
    <source>
        <dbReference type="ARBA" id="ARBA00023002"/>
    </source>
</evidence>
<comment type="caution">
    <text evidence="4">The sequence shown here is derived from an EMBL/GenBank/DDBJ whole genome shotgun (WGS) entry which is preliminary data.</text>
</comment>
<dbReference type="Gene3D" id="3.40.50.720">
    <property type="entry name" value="NAD(P)-binding Rossmann-like Domain"/>
    <property type="match status" value="1"/>
</dbReference>
<evidence type="ECO:0000259" key="3">
    <source>
        <dbReference type="SMART" id="SM00829"/>
    </source>
</evidence>
<dbReference type="InterPro" id="IPR013149">
    <property type="entry name" value="ADH-like_C"/>
</dbReference>
<reference evidence="4" key="1">
    <citation type="submission" date="2020-12" db="EMBL/GenBank/DDBJ databases">
        <title>Bacterial taxonomy.</title>
        <authorList>
            <person name="Pan X."/>
        </authorList>
    </citation>
    <scope>NUCLEOTIDE SEQUENCE</scope>
    <source>
        <strain evidence="4">KCTC 52957</strain>
    </source>
</reference>
<dbReference type="InterPro" id="IPR002364">
    <property type="entry name" value="Quin_OxRdtase/zeta-crystal_CS"/>
</dbReference>